<dbReference type="Proteomes" id="UP001483337">
    <property type="component" value="Chromosome"/>
</dbReference>
<name>A0ABZ2UR11_9CYAN</name>
<organism evidence="2 3">
    <name type="scientific">Okeanomitos corallinicola TIOX110</name>
    <dbReference type="NCBI Taxonomy" id="3133117"/>
    <lineage>
        <taxon>Bacteria</taxon>
        <taxon>Bacillati</taxon>
        <taxon>Cyanobacteriota</taxon>
        <taxon>Cyanophyceae</taxon>
        <taxon>Nostocales</taxon>
        <taxon>Aphanizomenonaceae</taxon>
        <taxon>Okeanomitos</taxon>
    </lineage>
</organism>
<reference evidence="2 3" key="1">
    <citation type="submission" date="2024-04" db="EMBL/GenBank/DDBJ databases">
        <title>Okeanomitos corallinicola gen. &amp; sp. nov. (Nostocales, Cyanobacteria), a new toxic marine heterocyst-forming cyanobacterium from a coral reef.</title>
        <authorList>
            <person name="Li H."/>
            <person name="Li R."/>
            <person name="Kang J."/>
            <person name="Hii K.S."/>
            <person name="Mohamed H.F."/>
            <person name="Xu X."/>
            <person name="Luo Z."/>
        </authorList>
    </citation>
    <scope>NUCLEOTIDE SEQUENCE [LARGE SCALE GENOMIC DNA]</scope>
    <source>
        <strain evidence="2 3">TIOX110</strain>
    </source>
</reference>
<dbReference type="EMBL" id="CP150886">
    <property type="protein sequence ID" value="WZB87275.1"/>
    <property type="molecule type" value="Genomic_DNA"/>
</dbReference>
<accession>A0ABZ2UR11</accession>
<dbReference type="RefSeq" id="WP_353930189.1">
    <property type="nucleotide sequence ID" value="NZ_CP150886.1"/>
</dbReference>
<feature type="coiled-coil region" evidence="1">
    <location>
        <begin position="123"/>
        <end position="157"/>
    </location>
</feature>
<dbReference type="SUPFAM" id="SSF158682">
    <property type="entry name" value="TerB-like"/>
    <property type="match status" value="1"/>
</dbReference>
<evidence type="ECO:0000313" key="2">
    <source>
        <dbReference type="EMBL" id="WZB87275.1"/>
    </source>
</evidence>
<protein>
    <recommendedName>
        <fullName evidence="4">Co-chaperone DjlA N-terminal domain-containing protein</fullName>
    </recommendedName>
</protein>
<evidence type="ECO:0000256" key="1">
    <source>
        <dbReference type="SAM" id="Coils"/>
    </source>
</evidence>
<sequence>MSKSELVKSKIKTPVKLTPKEAIAILGLFSASTEAEGIIPTEEFPLIEMLEGISPFEEDSEEDFNALTTKVNTIRDENEVETLIPSAIASLTKKQDRESAYIISAILILGMDEDIPESEEEYLFELQEALKISDERAEELIDEVFEELEEEEEEEEE</sequence>
<proteinExistence type="predicted"/>
<keyword evidence="1" id="KW-0175">Coiled coil</keyword>
<keyword evidence="3" id="KW-1185">Reference proteome</keyword>
<dbReference type="InterPro" id="IPR029024">
    <property type="entry name" value="TerB-like"/>
</dbReference>
<evidence type="ECO:0000313" key="3">
    <source>
        <dbReference type="Proteomes" id="UP001483337"/>
    </source>
</evidence>
<gene>
    <name evidence="2" type="ORF">WJM97_18110</name>
</gene>
<evidence type="ECO:0008006" key="4">
    <source>
        <dbReference type="Google" id="ProtNLM"/>
    </source>
</evidence>